<comment type="caution">
    <text evidence="3">The sequence shown here is derived from an EMBL/GenBank/DDBJ whole genome shotgun (WGS) entry which is preliminary data.</text>
</comment>
<dbReference type="EMBL" id="BOOW01000020">
    <property type="protein sequence ID" value="GII92937.1"/>
    <property type="molecule type" value="Genomic_DNA"/>
</dbReference>
<evidence type="ECO:0000256" key="1">
    <source>
        <dbReference type="ARBA" id="ARBA00022723"/>
    </source>
</evidence>
<keyword evidence="4" id="KW-1185">Reference proteome</keyword>
<organism evidence="3 4">
    <name type="scientific">Sinosporangium siamense</name>
    <dbReference type="NCBI Taxonomy" id="1367973"/>
    <lineage>
        <taxon>Bacteria</taxon>
        <taxon>Bacillati</taxon>
        <taxon>Actinomycetota</taxon>
        <taxon>Actinomycetes</taxon>
        <taxon>Streptosporangiales</taxon>
        <taxon>Streptosporangiaceae</taxon>
        <taxon>Sinosporangium</taxon>
    </lineage>
</organism>
<dbReference type="PROSITE" id="PS01047">
    <property type="entry name" value="HMA_1"/>
    <property type="match status" value="1"/>
</dbReference>
<dbReference type="PROSITE" id="PS50846">
    <property type="entry name" value="HMA_2"/>
    <property type="match status" value="1"/>
</dbReference>
<feature type="domain" description="HMA" evidence="2">
    <location>
        <begin position="24"/>
        <end position="88"/>
    </location>
</feature>
<dbReference type="PRINTS" id="PR00944">
    <property type="entry name" value="CUEXPORT"/>
</dbReference>
<dbReference type="SUPFAM" id="SSF55008">
    <property type="entry name" value="HMA, heavy metal-associated domain"/>
    <property type="match status" value="1"/>
</dbReference>
<dbReference type="GO" id="GO:0006825">
    <property type="term" value="P:copper ion transport"/>
    <property type="evidence" value="ECO:0007669"/>
    <property type="project" value="InterPro"/>
</dbReference>
<proteinExistence type="predicted"/>
<dbReference type="Pfam" id="PF00403">
    <property type="entry name" value="HMA"/>
    <property type="match status" value="1"/>
</dbReference>
<dbReference type="FunFam" id="3.30.70.100:FF:000001">
    <property type="entry name" value="ATPase copper transporting beta"/>
    <property type="match status" value="1"/>
</dbReference>
<dbReference type="GO" id="GO:0005507">
    <property type="term" value="F:copper ion binding"/>
    <property type="evidence" value="ECO:0007669"/>
    <property type="project" value="InterPro"/>
</dbReference>
<dbReference type="InterPro" id="IPR036163">
    <property type="entry name" value="HMA_dom_sf"/>
</dbReference>
<evidence type="ECO:0000259" key="2">
    <source>
        <dbReference type="PROSITE" id="PS50846"/>
    </source>
</evidence>
<dbReference type="AlphaFoldDB" id="A0A919RGG4"/>
<accession>A0A919RGG4</accession>
<evidence type="ECO:0000313" key="4">
    <source>
        <dbReference type="Proteomes" id="UP000606172"/>
    </source>
</evidence>
<dbReference type="InterPro" id="IPR000428">
    <property type="entry name" value="Cu-bd"/>
</dbReference>
<keyword evidence="1" id="KW-0479">Metal-binding</keyword>
<dbReference type="Proteomes" id="UP000606172">
    <property type="component" value="Unassembled WGS sequence"/>
</dbReference>
<dbReference type="InterPro" id="IPR017969">
    <property type="entry name" value="Heavy-metal-associated_CS"/>
</dbReference>
<name>A0A919RGG4_9ACTN</name>
<reference evidence="3" key="1">
    <citation type="submission" date="2021-01" db="EMBL/GenBank/DDBJ databases">
        <title>Whole genome shotgun sequence of Sinosporangium siamense NBRC 109515.</title>
        <authorList>
            <person name="Komaki H."/>
            <person name="Tamura T."/>
        </authorList>
    </citation>
    <scope>NUCLEOTIDE SEQUENCE</scope>
    <source>
        <strain evidence="3">NBRC 109515</strain>
    </source>
</reference>
<sequence>MCTACACGTGDAAPVTVATNEGTDRSVFAVSGMTCGSCVSSVSAAIGKVDGVSGVDVELSTGAVTVSGTGFTDQEIRDAIERAGYQLSGTGS</sequence>
<dbReference type="Gene3D" id="3.30.70.100">
    <property type="match status" value="1"/>
</dbReference>
<dbReference type="InterPro" id="IPR006121">
    <property type="entry name" value="HMA_dom"/>
</dbReference>
<dbReference type="CDD" id="cd00371">
    <property type="entry name" value="HMA"/>
    <property type="match status" value="1"/>
</dbReference>
<protein>
    <recommendedName>
        <fullName evidence="2">HMA domain-containing protein</fullName>
    </recommendedName>
</protein>
<evidence type="ECO:0000313" key="3">
    <source>
        <dbReference type="EMBL" id="GII92937.1"/>
    </source>
</evidence>
<gene>
    <name evidence="3" type="ORF">Ssi02_31680</name>
</gene>